<comment type="caution">
    <text evidence="3">The sequence shown here is derived from an EMBL/GenBank/DDBJ whole genome shotgun (WGS) entry which is preliminary data.</text>
</comment>
<feature type="region of interest" description="Disordered" evidence="1">
    <location>
        <begin position="106"/>
        <end position="133"/>
    </location>
</feature>
<reference evidence="3 4" key="1">
    <citation type="submission" date="2024-04" db="EMBL/GenBank/DDBJ databases">
        <title>Phyllosticta paracitricarpa is synonymous to the EU quarantine fungus P. citricarpa based on phylogenomic analyses.</title>
        <authorList>
            <consortium name="Lawrence Berkeley National Laboratory"/>
            <person name="Van Ingen-Buijs V.A."/>
            <person name="Van Westerhoven A.C."/>
            <person name="Haridas S."/>
            <person name="Skiadas P."/>
            <person name="Martin F."/>
            <person name="Groenewald J.Z."/>
            <person name="Crous P.W."/>
            <person name="Seidl M.F."/>
        </authorList>
    </citation>
    <scope>NUCLEOTIDE SEQUENCE [LARGE SCALE GENOMIC DNA]</scope>
    <source>
        <strain evidence="3 4">CBS 123374</strain>
    </source>
</reference>
<dbReference type="PANTHER" id="PTHR28535">
    <property type="entry name" value="ZINC FINGER GRF-TYPE CONTAINING 1"/>
    <property type="match status" value="1"/>
</dbReference>
<evidence type="ECO:0000259" key="2">
    <source>
        <dbReference type="Pfam" id="PF10382"/>
    </source>
</evidence>
<sequence length="206" mass="23049">LPGVPPSQNTAPVHEFTCLYTHDIRRKQKRWQDGFLKFHTFNKRAMVYDDSRNHIGDTHWKEGDEMYEGAELTLENGVMVEVAERKSTTQTDLTPILQKRPREVGTEMGVQRNPRLPLPGVRSSGIRSTAASQPLHRPLSAVLGTPKGPIGKAALPQRSPFEERQANQATNWAAVERNAKRQRVAGVGQTWNAAKDIKTPVPKSRA</sequence>
<dbReference type="EMBL" id="JBBWRZ010000004">
    <property type="protein sequence ID" value="KAK8238637.1"/>
    <property type="molecule type" value="Genomic_DNA"/>
</dbReference>
<dbReference type="InterPro" id="IPR018838">
    <property type="entry name" value="ZGRF1-like_N"/>
</dbReference>
<organism evidence="3 4">
    <name type="scientific">Phyllosticta capitalensis</name>
    <dbReference type="NCBI Taxonomy" id="121624"/>
    <lineage>
        <taxon>Eukaryota</taxon>
        <taxon>Fungi</taxon>
        <taxon>Dikarya</taxon>
        <taxon>Ascomycota</taxon>
        <taxon>Pezizomycotina</taxon>
        <taxon>Dothideomycetes</taxon>
        <taxon>Dothideomycetes incertae sedis</taxon>
        <taxon>Botryosphaeriales</taxon>
        <taxon>Phyllostictaceae</taxon>
        <taxon>Phyllosticta</taxon>
    </lineage>
</organism>
<name>A0ABR1YUH2_9PEZI</name>
<evidence type="ECO:0000256" key="1">
    <source>
        <dbReference type="SAM" id="MobiDB-lite"/>
    </source>
</evidence>
<dbReference type="PANTHER" id="PTHR28535:SF1">
    <property type="entry name" value="PROTEIN ZGRF1"/>
    <property type="match status" value="1"/>
</dbReference>
<feature type="non-terminal residue" evidence="3">
    <location>
        <position position="206"/>
    </location>
</feature>
<feature type="non-terminal residue" evidence="3">
    <location>
        <position position="1"/>
    </location>
</feature>
<feature type="region of interest" description="Disordered" evidence="1">
    <location>
        <begin position="183"/>
        <end position="206"/>
    </location>
</feature>
<evidence type="ECO:0000313" key="4">
    <source>
        <dbReference type="Proteomes" id="UP001492380"/>
    </source>
</evidence>
<dbReference type="Proteomes" id="UP001492380">
    <property type="component" value="Unassembled WGS sequence"/>
</dbReference>
<feature type="domain" description="5'-3' DNA helicase ZGRF1-like N-terminal" evidence="2">
    <location>
        <begin position="13"/>
        <end position="93"/>
    </location>
</feature>
<gene>
    <name evidence="3" type="ORF">HDK90DRAFT_402164</name>
</gene>
<evidence type="ECO:0000313" key="3">
    <source>
        <dbReference type="EMBL" id="KAK8238637.1"/>
    </source>
</evidence>
<dbReference type="Pfam" id="PF10382">
    <property type="entry name" value="ZGRF1-like_N"/>
    <property type="match status" value="1"/>
</dbReference>
<keyword evidence="4" id="KW-1185">Reference proteome</keyword>
<dbReference type="InterPro" id="IPR052800">
    <property type="entry name" value="DNA_Repair_Helicase_ZGRF1"/>
</dbReference>
<proteinExistence type="predicted"/>
<accession>A0ABR1YUH2</accession>
<protein>
    <recommendedName>
        <fullName evidence="2">5'-3' DNA helicase ZGRF1-like N-terminal domain-containing protein</fullName>
    </recommendedName>
</protein>